<keyword evidence="2" id="KW-1003">Cell membrane</keyword>
<dbReference type="Pfam" id="PF01943">
    <property type="entry name" value="Polysacc_synt"/>
    <property type="match status" value="1"/>
</dbReference>
<evidence type="ECO:0000313" key="8">
    <source>
        <dbReference type="Proteomes" id="UP000380217"/>
    </source>
</evidence>
<keyword evidence="3 6" id="KW-0812">Transmembrane</keyword>
<feature type="transmembrane region" description="Helical" evidence="6">
    <location>
        <begin position="391"/>
        <end position="410"/>
    </location>
</feature>
<dbReference type="EMBL" id="CABHNJ010000011">
    <property type="protein sequence ID" value="VUW95159.1"/>
    <property type="molecule type" value="Genomic_DNA"/>
</dbReference>
<keyword evidence="4 6" id="KW-1133">Transmembrane helix</keyword>
<feature type="transmembrane region" description="Helical" evidence="6">
    <location>
        <begin position="120"/>
        <end position="141"/>
    </location>
</feature>
<dbReference type="AlphaFoldDB" id="A0A564SJ95"/>
<dbReference type="InterPro" id="IPR002797">
    <property type="entry name" value="Polysacc_synth"/>
</dbReference>
<feature type="transmembrane region" description="Helical" evidence="6">
    <location>
        <begin position="422"/>
        <end position="443"/>
    </location>
</feature>
<dbReference type="PANTHER" id="PTHR30250:SF11">
    <property type="entry name" value="O-ANTIGEN TRANSPORTER-RELATED"/>
    <property type="match status" value="1"/>
</dbReference>
<evidence type="ECO:0000256" key="6">
    <source>
        <dbReference type="SAM" id="Phobius"/>
    </source>
</evidence>
<evidence type="ECO:0000256" key="4">
    <source>
        <dbReference type="ARBA" id="ARBA00022989"/>
    </source>
</evidence>
<gene>
    <name evidence="7" type="primary">rfbX_1</name>
    <name evidence="7" type="ORF">SSSS39_00766</name>
</gene>
<reference evidence="7 8" key="1">
    <citation type="submission" date="2019-07" db="EMBL/GenBank/DDBJ databases">
        <authorList>
            <person name="Hibberd C M."/>
            <person name="Gehrig L. J."/>
            <person name="Chang H.-W."/>
            <person name="Venkatesh S."/>
        </authorList>
    </citation>
    <scope>NUCLEOTIDE SEQUENCE [LARGE SCALE GENOMIC DNA]</scope>
    <source>
        <strain evidence="7">Streptococcus_salivarius_SS_Bg39</strain>
    </source>
</reference>
<feature type="transmembrane region" description="Helical" evidence="6">
    <location>
        <begin position="215"/>
        <end position="234"/>
    </location>
</feature>
<organism evidence="7 8">
    <name type="scientific">Streptococcus vestibularis</name>
    <dbReference type="NCBI Taxonomy" id="1343"/>
    <lineage>
        <taxon>Bacteria</taxon>
        <taxon>Bacillati</taxon>
        <taxon>Bacillota</taxon>
        <taxon>Bacilli</taxon>
        <taxon>Lactobacillales</taxon>
        <taxon>Streptococcaceae</taxon>
        <taxon>Streptococcus</taxon>
    </lineage>
</organism>
<evidence type="ECO:0000313" key="7">
    <source>
        <dbReference type="EMBL" id="VUW95159.1"/>
    </source>
</evidence>
<sequence length="485" mass="54478">MTKNSQGRNSVKMNIIMNFILTISSFIFPLITFPYVSRILLPVGTGKVAFATSVVSYFTMFGMLGIPTYGIRATAKVRHDKNKLSKLVQEIMTINGIAMLISLFFYILAILFIPKLVANRILFIINISVLLLNFIGCDWLYKGLEQYQFITIRSVIMKFVAVILMFVFVNSTSDFPAYGAITILASLGSYFFNFINLRNIVELKFDKKLNLKQHFSPILTFFVMTVATTIYTSLDSVMLGFMKGDEAVGYYNAAINIKNILVSLVTSVGAVLLPRLSVFIKEKRETEFRVLTSKALYFVVFISIPLSVYFFIYAKQGIYFLSGSAFDNSVIPMQIVMPTLLLIGLSNLFGIQILVPMDRELVVVHSVSLGAVTNLVLNSILIPIYGVSGAALGTLIAEFLVTIYQAFYLRNFLSKIIYPVDYIKILLSAIIAGGVSSLISFLISINNNFFELVISFIVFGLMYFITLIVFREKTFLSIIESFKRN</sequence>
<feature type="transmembrane region" description="Helical" evidence="6">
    <location>
        <begin position="150"/>
        <end position="169"/>
    </location>
</feature>
<evidence type="ECO:0000256" key="3">
    <source>
        <dbReference type="ARBA" id="ARBA00022692"/>
    </source>
</evidence>
<name>A0A564SJ95_STRVE</name>
<feature type="transmembrane region" description="Helical" evidence="6">
    <location>
        <begin position="449"/>
        <end position="470"/>
    </location>
</feature>
<proteinExistence type="predicted"/>
<evidence type="ECO:0000256" key="1">
    <source>
        <dbReference type="ARBA" id="ARBA00004651"/>
    </source>
</evidence>
<feature type="transmembrane region" description="Helical" evidence="6">
    <location>
        <begin position="362"/>
        <end position="385"/>
    </location>
</feature>
<dbReference type="PANTHER" id="PTHR30250">
    <property type="entry name" value="PST FAMILY PREDICTED COLANIC ACID TRANSPORTER"/>
    <property type="match status" value="1"/>
</dbReference>
<dbReference type="Proteomes" id="UP000380217">
    <property type="component" value="Unassembled WGS sequence"/>
</dbReference>
<feature type="transmembrane region" description="Helical" evidence="6">
    <location>
        <begin position="334"/>
        <end position="355"/>
    </location>
</feature>
<dbReference type="RefSeq" id="WP_154863952.1">
    <property type="nucleotide sequence ID" value="NZ_CABHNJ010000011.1"/>
</dbReference>
<feature type="transmembrane region" description="Helical" evidence="6">
    <location>
        <begin position="295"/>
        <end position="314"/>
    </location>
</feature>
<comment type="subcellular location">
    <subcellularLocation>
        <location evidence="1">Cell membrane</location>
        <topology evidence="1">Multi-pass membrane protein</topology>
    </subcellularLocation>
</comment>
<keyword evidence="5 6" id="KW-0472">Membrane</keyword>
<feature type="transmembrane region" description="Helical" evidence="6">
    <location>
        <begin position="175"/>
        <end position="195"/>
    </location>
</feature>
<evidence type="ECO:0000256" key="5">
    <source>
        <dbReference type="ARBA" id="ARBA00023136"/>
    </source>
</evidence>
<feature type="transmembrane region" description="Helical" evidence="6">
    <location>
        <begin position="48"/>
        <end position="71"/>
    </location>
</feature>
<accession>A0A564SJ95</accession>
<feature type="transmembrane region" description="Helical" evidence="6">
    <location>
        <begin position="15"/>
        <end position="36"/>
    </location>
</feature>
<evidence type="ECO:0000256" key="2">
    <source>
        <dbReference type="ARBA" id="ARBA00022475"/>
    </source>
</evidence>
<feature type="transmembrane region" description="Helical" evidence="6">
    <location>
        <begin position="254"/>
        <end position="274"/>
    </location>
</feature>
<dbReference type="CDD" id="cd13128">
    <property type="entry name" value="MATE_Wzx_like"/>
    <property type="match status" value="1"/>
</dbReference>
<dbReference type="InterPro" id="IPR050833">
    <property type="entry name" value="Poly_Biosynth_Transport"/>
</dbReference>
<protein>
    <submittedName>
        <fullName evidence="7">O-antigen transporter</fullName>
    </submittedName>
</protein>
<dbReference type="GO" id="GO:0005886">
    <property type="term" value="C:plasma membrane"/>
    <property type="evidence" value="ECO:0007669"/>
    <property type="project" value="UniProtKB-SubCell"/>
</dbReference>
<feature type="transmembrane region" description="Helical" evidence="6">
    <location>
        <begin position="92"/>
        <end position="114"/>
    </location>
</feature>